<evidence type="ECO:0000256" key="1">
    <source>
        <dbReference type="SAM" id="Phobius"/>
    </source>
</evidence>
<keyword evidence="1" id="KW-1133">Transmembrane helix</keyword>
<feature type="transmembrane region" description="Helical" evidence="1">
    <location>
        <begin position="9"/>
        <end position="30"/>
    </location>
</feature>
<dbReference type="Proteomes" id="UP000294564">
    <property type="component" value="Unassembled WGS sequence"/>
</dbReference>
<dbReference type="EMBL" id="SLXM01000004">
    <property type="protein sequence ID" value="TCP25074.1"/>
    <property type="molecule type" value="Genomic_DNA"/>
</dbReference>
<organism evidence="2 3">
    <name type="scientific">Tenacibaculum skagerrakense</name>
    <dbReference type="NCBI Taxonomy" id="186571"/>
    <lineage>
        <taxon>Bacteria</taxon>
        <taxon>Pseudomonadati</taxon>
        <taxon>Bacteroidota</taxon>
        <taxon>Flavobacteriia</taxon>
        <taxon>Flavobacteriales</taxon>
        <taxon>Flavobacteriaceae</taxon>
        <taxon>Tenacibaculum</taxon>
    </lineage>
</organism>
<keyword evidence="1" id="KW-0812">Transmembrane</keyword>
<gene>
    <name evidence="2" type="ORF">EV195_104105</name>
</gene>
<proteinExistence type="predicted"/>
<dbReference type="AlphaFoldDB" id="A0A4R2NU94"/>
<name>A0A4R2NU94_9FLAO</name>
<evidence type="ECO:0000313" key="3">
    <source>
        <dbReference type="Proteomes" id="UP000294564"/>
    </source>
</evidence>
<keyword evidence="3" id="KW-1185">Reference proteome</keyword>
<evidence type="ECO:0000313" key="2">
    <source>
        <dbReference type="EMBL" id="TCP25074.1"/>
    </source>
</evidence>
<reference evidence="2 3" key="1">
    <citation type="submission" date="2019-03" db="EMBL/GenBank/DDBJ databases">
        <title>Genomic Encyclopedia of Type Strains, Phase IV (KMG-IV): sequencing the most valuable type-strain genomes for metagenomic binning, comparative biology and taxonomic classification.</title>
        <authorList>
            <person name="Goeker M."/>
        </authorList>
    </citation>
    <scope>NUCLEOTIDE SEQUENCE [LARGE SCALE GENOMIC DNA]</scope>
    <source>
        <strain evidence="2 3">DSM 14836</strain>
    </source>
</reference>
<feature type="transmembrane region" description="Helical" evidence="1">
    <location>
        <begin position="70"/>
        <end position="89"/>
    </location>
</feature>
<accession>A0A4R2NU94</accession>
<protein>
    <submittedName>
        <fullName evidence="2">Uncharacterized protein</fullName>
    </submittedName>
</protein>
<sequence>MNKQNFAKILVYSIITFCVISYISIMYSLLISAGKTQVKPTVNIGFPFKYYYQFWLSENNYPNNGWKINAFIYNFFICFIINLGVQFYLNKRRH</sequence>
<comment type="caution">
    <text evidence="2">The sequence shown here is derived from an EMBL/GenBank/DDBJ whole genome shotgun (WGS) entry which is preliminary data.</text>
</comment>
<keyword evidence="1" id="KW-0472">Membrane</keyword>